<organism evidence="1 2">
    <name type="scientific">Periplaneta americana</name>
    <name type="common">American cockroach</name>
    <name type="synonym">Blatta americana</name>
    <dbReference type="NCBI Taxonomy" id="6978"/>
    <lineage>
        <taxon>Eukaryota</taxon>
        <taxon>Metazoa</taxon>
        <taxon>Ecdysozoa</taxon>
        <taxon>Arthropoda</taxon>
        <taxon>Hexapoda</taxon>
        <taxon>Insecta</taxon>
        <taxon>Pterygota</taxon>
        <taxon>Neoptera</taxon>
        <taxon>Polyneoptera</taxon>
        <taxon>Dictyoptera</taxon>
        <taxon>Blattodea</taxon>
        <taxon>Blattoidea</taxon>
        <taxon>Blattidae</taxon>
        <taxon>Blattinae</taxon>
        <taxon>Periplaneta</taxon>
    </lineage>
</organism>
<reference evidence="1 2" key="1">
    <citation type="journal article" date="2022" name="Allergy">
        <title>Genome assembly and annotation of Periplaneta americana reveal a comprehensive cockroach allergen profile.</title>
        <authorList>
            <person name="Wang L."/>
            <person name="Xiong Q."/>
            <person name="Saelim N."/>
            <person name="Wang L."/>
            <person name="Nong W."/>
            <person name="Wan A.T."/>
            <person name="Shi M."/>
            <person name="Liu X."/>
            <person name="Cao Q."/>
            <person name="Hui J.H.L."/>
            <person name="Sookrung N."/>
            <person name="Leung T.F."/>
            <person name="Tungtrongchitr A."/>
            <person name="Tsui S.K.W."/>
        </authorList>
    </citation>
    <scope>NUCLEOTIDE SEQUENCE [LARGE SCALE GENOMIC DNA]</scope>
    <source>
        <strain evidence="1">PWHHKU_190912</strain>
    </source>
</reference>
<evidence type="ECO:0000313" key="2">
    <source>
        <dbReference type="Proteomes" id="UP001148838"/>
    </source>
</evidence>
<accession>A0ABQ8SF13</accession>
<comment type="caution">
    <text evidence="1">The sequence shown here is derived from an EMBL/GenBank/DDBJ whole genome shotgun (WGS) entry which is preliminary data.</text>
</comment>
<keyword evidence="2" id="KW-1185">Reference proteome</keyword>
<proteinExistence type="predicted"/>
<gene>
    <name evidence="1" type="ORF">ANN_21211</name>
</gene>
<dbReference type="EMBL" id="JAJSOF020000029">
    <property type="protein sequence ID" value="KAJ4432588.1"/>
    <property type="molecule type" value="Genomic_DNA"/>
</dbReference>
<dbReference type="Proteomes" id="UP001148838">
    <property type="component" value="Unassembled WGS sequence"/>
</dbReference>
<evidence type="ECO:0000313" key="1">
    <source>
        <dbReference type="EMBL" id="KAJ4432588.1"/>
    </source>
</evidence>
<name>A0ABQ8SF13_PERAM</name>
<protein>
    <submittedName>
        <fullName evidence="1">Uncharacterized protein</fullName>
    </submittedName>
</protein>
<sequence length="195" mass="22652">MRHEIQNAEDGNKKQQLMLELRAHRLRAKAFYTLMKQKPHGSLSFAFDLQVQPLPKLNIGEAYYTRQISFYCSCVTNIEATQPACYVWNENKLEEAKKISSAVTDFLSKTHFHEATTKLFADGCGGQNKNQHLMHSVAFWLIKRSQPNLKEVCFFFPVRGHPFLPDLQTDCLGSLRKNYVQFLKKYISKFTTMHE</sequence>